<protein>
    <submittedName>
        <fullName evidence="3">Predicted protein</fullName>
    </submittedName>
</protein>
<dbReference type="KEGG" id="ngr:NAEGRDRAFT_71349"/>
<dbReference type="eggNOG" id="KOG4535">
    <property type="taxonomic scope" value="Eukaryota"/>
</dbReference>
<organism evidence="4">
    <name type="scientific">Naegleria gruberi</name>
    <name type="common">Amoeba</name>
    <dbReference type="NCBI Taxonomy" id="5762"/>
    <lineage>
        <taxon>Eukaryota</taxon>
        <taxon>Discoba</taxon>
        <taxon>Heterolobosea</taxon>
        <taxon>Tetramitia</taxon>
        <taxon>Eutetramitia</taxon>
        <taxon>Vahlkampfiidae</taxon>
        <taxon>Naegleria</taxon>
    </lineage>
</organism>
<dbReference type="InterPro" id="IPR000225">
    <property type="entry name" value="Armadillo"/>
</dbReference>
<feature type="compositionally biased region" description="Low complexity" evidence="1">
    <location>
        <begin position="10"/>
        <end position="25"/>
    </location>
</feature>
<reference evidence="3 4" key="1">
    <citation type="journal article" date="2010" name="Cell">
        <title>The genome of Naegleria gruberi illuminates early eukaryotic versatility.</title>
        <authorList>
            <person name="Fritz-Laylin L.K."/>
            <person name="Prochnik S.E."/>
            <person name="Ginger M.L."/>
            <person name="Dacks J.B."/>
            <person name="Carpenter M.L."/>
            <person name="Field M.C."/>
            <person name="Kuo A."/>
            <person name="Paredez A."/>
            <person name="Chapman J."/>
            <person name="Pham J."/>
            <person name="Shu S."/>
            <person name="Neupane R."/>
            <person name="Cipriano M."/>
            <person name="Mancuso J."/>
            <person name="Tu H."/>
            <person name="Salamov A."/>
            <person name="Lindquist E."/>
            <person name="Shapiro H."/>
            <person name="Lucas S."/>
            <person name="Grigoriev I.V."/>
            <person name="Cande W.Z."/>
            <person name="Fulton C."/>
            <person name="Rokhsar D.S."/>
            <person name="Dawson S.C."/>
        </authorList>
    </citation>
    <scope>NUCLEOTIDE SEQUENCE [LARGE SCALE GENOMIC DNA]</scope>
    <source>
        <strain evidence="3 4">NEG-M</strain>
    </source>
</reference>
<dbReference type="InterPro" id="IPR011989">
    <property type="entry name" value="ARM-like"/>
</dbReference>
<feature type="region of interest" description="Disordered" evidence="1">
    <location>
        <begin position="1"/>
        <end position="26"/>
    </location>
</feature>
<proteinExistence type="predicted"/>
<dbReference type="Gene3D" id="1.25.10.10">
    <property type="entry name" value="Leucine-rich Repeat Variant"/>
    <property type="match status" value="3"/>
</dbReference>
<evidence type="ECO:0000259" key="2">
    <source>
        <dbReference type="Pfam" id="PF13251"/>
    </source>
</evidence>
<evidence type="ECO:0000256" key="1">
    <source>
        <dbReference type="SAM" id="MobiDB-lite"/>
    </source>
</evidence>
<dbReference type="OMA" id="INSNFDR"/>
<dbReference type="SMART" id="SM00185">
    <property type="entry name" value="ARM"/>
    <property type="match status" value="4"/>
</dbReference>
<dbReference type="EMBL" id="GG738890">
    <property type="protein sequence ID" value="EFC40772.1"/>
    <property type="molecule type" value="Genomic_DNA"/>
</dbReference>
<gene>
    <name evidence="3" type="ORF">NAEGRDRAFT_71349</name>
</gene>
<feature type="domain" description="DUF4042" evidence="2">
    <location>
        <begin position="315"/>
        <end position="498"/>
    </location>
</feature>
<dbReference type="Pfam" id="PF13251">
    <property type="entry name" value="DUF4042"/>
    <property type="match status" value="1"/>
</dbReference>
<sequence length="1008" mass="112704">MLHSPKKNNKPNSSSSTRRSYNSAKFSSSIQSDKTIIPKQWSEAKELLQSLDTTNVNTTKSVEDILESLNSISYPVRGIDTEFCLDVVVRIAQYLQSAESQDLLISKLCQLISTLTIKQEFQFSEKRGEDLISVFTQFISSSSTWLLADCLRTLSFILYDMASKCSSETYKSILTVVIPQMKVSVSDLEVRKQSINCLVNLFSKPNPEVLSPYCKTIYSSTLQNLEMLTKGIAVENAQKVLYSSLKLLSGVIQTGDKIHLPDIEKIVSHISKLMLFGTIFFPAQSSTNPKKDSGFASDSDYSDSDSPHINRDAVKIRIAALQLINTLAKKDFKSLFAQWKILFSDNDSTNQNPKSKQTLSTVLLFDPSSKVRLAAAQALASMLENSELYLAQASEMKTKSAFTSFSQTLASIIKELHYTLILSIKKESLPILPVSIRTLSLLIENTPYNKMNCDIILTNISEILVGLINSSQVDKTVQNQSFLCLATLFGTKEPLSEVGAILRNSKLSIIPLLIEYLSEEYVYVIRTEAAQVLANIAKNYPDLLWDNWRIILRKIRIGLNHNDQTLRLTVIQIVNNFTSPFSESKIPAVSFKKPVEGFNTLKIDESVWESITDMVLAHALQDSNQSIRSAAVSIFSNIVPSTFDSFGEQLSEKIISLVFSSMNDENANVKSSACRTVGVFVLFGKLQNNLQFMSKSLKYFQDMLSDSSLNVRIRASWSFANLCDALRSSDLRSNLELVIPVLISSLSSCHDNDKVLCNAVRALGNIASFADRELLNNHVQQEGVSYFVRTSKEGKGETSTNLTTVEQVLLQTLSSALISSGSSVKSRWNTCYALGNLIGNTNIAIQTIDEIVNMLCERISSDENFKVRIQAVLALSLLTKDYGSSMNNFRVWRCLIDSINELSSDNPPAQFSEYKYIKTLKKQILSTLSIFVENINLEAFLRSGVNVQEYFIETGEVVVTAFSECEWEECYQDTIKKIIAAFDLLELDTESHALNTILKRHTFTTEQI</sequence>
<dbReference type="InterPro" id="IPR052107">
    <property type="entry name" value="HEAT6"/>
</dbReference>
<dbReference type="PANTHER" id="PTHR13366">
    <property type="entry name" value="MALARIA ANTIGEN-RELATED"/>
    <property type="match status" value="1"/>
</dbReference>
<dbReference type="VEuPathDB" id="AmoebaDB:NAEGRDRAFT_71349"/>
<dbReference type="InterPro" id="IPR025283">
    <property type="entry name" value="DUF4042"/>
</dbReference>
<dbReference type="AlphaFoldDB" id="D2VQU4"/>
<evidence type="ECO:0000313" key="3">
    <source>
        <dbReference type="EMBL" id="EFC40772.1"/>
    </source>
</evidence>
<accession>D2VQU4</accession>
<dbReference type="SUPFAM" id="SSF48371">
    <property type="entry name" value="ARM repeat"/>
    <property type="match status" value="1"/>
</dbReference>
<name>D2VQU4_NAEGR</name>
<dbReference type="GeneID" id="8864519"/>
<dbReference type="RefSeq" id="XP_002673516.1">
    <property type="nucleotide sequence ID" value="XM_002673470.1"/>
</dbReference>
<evidence type="ECO:0000313" key="4">
    <source>
        <dbReference type="Proteomes" id="UP000006671"/>
    </source>
</evidence>
<dbReference type="Proteomes" id="UP000006671">
    <property type="component" value="Unassembled WGS sequence"/>
</dbReference>
<dbReference type="InterPro" id="IPR016024">
    <property type="entry name" value="ARM-type_fold"/>
</dbReference>
<feature type="region of interest" description="Disordered" evidence="1">
    <location>
        <begin position="287"/>
        <end position="307"/>
    </location>
</feature>
<keyword evidence="4" id="KW-1185">Reference proteome</keyword>
<dbReference type="PANTHER" id="PTHR13366:SF0">
    <property type="entry name" value="HEAT REPEAT-CONTAINING PROTEIN 6"/>
    <property type="match status" value="1"/>
</dbReference>
<dbReference type="InParanoid" id="D2VQU4"/>
<dbReference type="OrthoDB" id="422637at2759"/>